<evidence type="ECO:0000313" key="2">
    <source>
        <dbReference type="Proteomes" id="UP000196232"/>
    </source>
</evidence>
<comment type="caution">
    <text evidence="1">The sequence shown here is derived from an EMBL/GenBank/DDBJ whole genome shotgun (WGS) entry which is preliminary data.</text>
</comment>
<reference evidence="1 2" key="1">
    <citation type="submission" date="2017-03" db="EMBL/GenBank/DDBJ databases">
        <title>Genome sequence of Lactobacillus bobalius KACC 16343.</title>
        <authorList>
            <person name="Chun J."/>
        </authorList>
    </citation>
    <scope>NUCLEOTIDE SEQUENCE [LARGE SCALE GENOMIC DNA]</scope>
    <source>
        <strain evidence="1 2">KACC 16343</strain>
    </source>
</reference>
<dbReference type="EMBL" id="MYFM01000001">
    <property type="protein sequence ID" value="OVE99510.1"/>
    <property type="molecule type" value="Genomic_DNA"/>
</dbReference>
<dbReference type="AlphaFoldDB" id="A0A202FGF6"/>
<dbReference type="InterPro" id="IPR010022">
    <property type="entry name" value="XkdX"/>
</dbReference>
<evidence type="ECO:0000313" key="1">
    <source>
        <dbReference type="EMBL" id="OVE99510.1"/>
    </source>
</evidence>
<sequence>MTEALKIEFGWGTMKESDIFGYVPMIISKDDYKYITGKEYQATKEG</sequence>
<dbReference type="Proteomes" id="UP000196232">
    <property type="component" value="Unassembled WGS sequence"/>
</dbReference>
<dbReference type="Pfam" id="PF09693">
    <property type="entry name" value="Phage_XkdX"/>
    <property type="match status" value="1"/>
</dbReference>
<evidence type="ECO:0008006" key="3">
    <source>
        <dbReference type="Google" id="ProtNLM"/>
    </source>
</evidence>
<dbReference type="RefSeq" id="WP_082604512.1">
    <property type="nucleotide sequence ID" value="NZ_LNUA01000028.1"/>
</dbReference>
<accession>A0A202FGF6</accession>
<organism evidence="1 2">
    <name type="scientific">Companilactobacillus bobalius</name>
    <dbReference type="NCBI Taxonomy" id="2801451"/>
    <lineage>
        <taxon>Bacteria</taxon>
        <taxon>Bacillati</taxon>
        <taxon>Bacillota</taxon>
        <taxon>Bacilli</taxon>
        <taxon>Lactobacillales</taxon>
        <taxon>Lactobacillaceae</taxon>
        <taxon>Companilactobacillus</taxon>
    </lineage>
</organism>
<proteinExistence type="predicted"/>
<protein>
    <recommendedName>
        <fullName evidence="3">XkdX family protein</fullName>
    </recommendedName>
</protein>
<name>A0A202FGF6_9LACO</name>
<gene>
    <name evidence="1" type="ORF">LKACC16343_00623</name>
</gene>